<reference evidence="5" key="1">
    <citation type="submission" date="2025-08" db="UniProtKB">
        <authorList>
            <consortium name="RefSeq"/>
        </authorList>
    </citation>
    <scope>IDENTIFICATION</scope>
    <source>
        <tissue evidence="5">Muscle</tissue>
    </source>
</reference>
<accession>A0ABM1BK07</accession>
<gene>
    <name evidence="5" type="primary">LOC106467685</name>
</gene>
<dbReference type="PROSITE" id="PS00028">
    <property type="entry name" value="ZINC_FINGER_C2H2_1"/>
    <property type="match status" value="2"/>
</dbReference>
<keyword evidence="1" id="KW-0863">Zinc-finger</keyword>
<evidence type="ECO:0000256" key="1">
    <source>
        <dbReference type="PROSITE-ProRule" id="PRU00042"/>
    </source>
</evidence>
<dbReference type="PANTHER" id="PTHR21354">
    <property type="entry name" value="ZINC FINGER PROTEIN 511"/>
    <property type="match status" value="1"/>
</dbReference>
<evidence type="ECO:0000256" key="2">
    <source>
        <dbReference type="SAM" id="MobiDB-lite"/>
    </source>
</evidence>
<feature type="domain" description="C2H2-type" evidence="3">
    <location>
        <begin position="116"/>
        <end position="140"/>
    </location>
</feature>
<dbReference type="PROSITE" id="PS50157">
    <property type="entry name" value="ZINC_FINGER_C2H2_2"/>
    <property type="match status" value="1"/>
</dbReference>
<dbReference type="PANTHER" id="PTHR21354:SF0">
    <property type="entry name" value="ZINC FINGER PROTEIN 511"/>
    <property type="match status" value="1"/>
</dbReference>
<dbReference type="GeneID" id="106467685"/>
<organism evidence="4 5">
    <name type="scientific">Limulus polyphemus</name>
    <name type="common">Atlantic horseshoe crab</name>
    <dbReference type="NCBI Taxonomy" id="6850"/>
    <lineage>
        <taxon>Eukaryota</taxon>
        <taxon>Metazoa</taxon>
        <taxon>Ecdysozoa</taxon>
        <taxon>Arthropoda</taxon>
        <taxon>Chelicerata</taxon>
        <taxon>Merostomata</taxon>
        <taxon>Xiphosura</taxon>
        <taxon>Limulidae</taxon>
        <taxon>Limulus</taxon>
    </lineage>
</organism>
<dbReference type="Proteomes" id="UP000694941">
    <property type="component" value="Unplaced"/>
</dbReference>
<sequence length="300" mass="34497">MDENIVYLEDGTKYESSIRSSCFIISNQILSPLPDDVQQKIASFIPPLGRLPPWDPYFQENTITGRDSRKQCMLELDKEEFLHKSYKEFRCGEGGCQANFNNIQSYESHYNSIHRHVCSKCKKSFPSDHLLSIHITEVHSSFFLSAAKKSGEPIYECLVEGCVLKFMESQARKEHLIKEHKYPADFRFSTFKQKITKSNTQDAMETDEVCHKVKDIHNRNKSSKVNKPGVEEPNKLQIRVPKTICFGYGSPRGFHRGAPQYRGKGKTKHWHQTSETGKSITNVEDISMQDLEKALDDGRK</sequence>
<keyword evidence="4" id="KW-1185">Reference proteome</keyword>
<keyword evidence="1" id="KW-0862">Zinc</keyword>
<evidence type="ECO:0000313" key="5">
    <source>
        <dbReference type="RefSeq" id="XP_013783514.1"/>
    </source>
</evidence>
<proteinExistence type="predicted"/>
<evidence type="ECO:0000313" key="4">
    <source>
        <dbReference type="Proteomes" id="UP000694941"/>
    </source>
</evidence>
<dbReference type="RefSeq" id="XP_013783514.1">
    <property type="nucleotide sequence ID" value="XM_013928060.2"/>
</dbReference>
<evidence type="ECO:0000259" key="3">
    <source>
        <dbReference type="PROSITE" id="PS50157"/>
    </source>
</evidence>
<dbReference type="InterPro" id="IPR013087">
    <property type="entry name" value="Znf_C2H2_type"/>
</dbReference>
<dbReference type="SMART" id="SM00355">
    <property type="entry name" value="ZnF_C2H2"/>
    <property type="match status" value="3"/>
</dbReference>
<feature type="region of interest" description="Disordered" evidence="2">
    <location>
        <begin position="260"/>
        <end position="279"/>
    </location>
</feature>
<protein>
    <submittedName>
        <fullName evidence="5">Zinc finger protein 511-like isoform X1</fullName>
    </submittedName>
</protein>
<keyword evidence="1" id="KW-0479">Metal-binding</keyword>
<name>A0ABM1BK07_LIMPO</name>
<dbReference type="Gene3D" id="3.30.160.60">
    <property type="entry name" value="Classic Zinc Finger"/>
    <property type="match status" value="1"/>
</dbReference>
<dbReference type="InterPro" id="IPR039258">
    <property type="entry name" value="ZNF511"/>
</dbReference>